<dbReference type="Proteomes" id="UP001519460">
    <property type="component" value="Unassembled WGS sequence"/>
</dbReference>
<keyword evidence="2" id="KW-1185">Reference proteome</keyword>
<protein>
    <submittedName>
        <fullName evidence="1">Uncharacterized protein</fullName>
    </submittedName>
</protein>
<proteinExistence type="predicted"/>
<feature type="non-terminal residue" evidence="1">
    <location>
        <position position="98"/>
    </location>
</feature>
<comment type="caution">
    <text evidence="1">The sequence shown here is derived from an EMBL/GenBank/DDBJ whole genome shotgun (WGS) entry which is preliminary data.</text>
</comment>
<organism evidence="1 2">
    <name type="scientific">Batillaria attramentaria</name>
    <dbReference type="NCBI Taxonomy" id="370345"/>
    <lineage>
        <taxon>Eukaryota</taxon>
        <taxon>Metazoa</taxon>
        <taxon>Spiralia</taxon>
        <taxon>Lophotrochozoa</taxon>
        <taxon>Mollusca</taxon>
        <taxon>Gastropoda</taxon>
        <taxon>Caenogastropoda</taxon>
        <taxon>Sorbeoconcha</taxon>
        <taxon>Cerithioidea</taxon>
        <taxon>Batillariidae</taxon>
        <taxon>Batillaria</taxon>
    </lineage>
</organism>
<reference evidence="1 2" key="1">
    <citation type="journal article" date="2023" name="Sci. Data">
        <title>Genome assembly of the Korean intertidal mud-creeper Batillaria attramentaria.</title>
        <authorList>
            <person name="Patra A.K."/>
            <person name="Ho P.T."/>
            <person name="Jun S."/>
            <person name="Lee S.J."/>
            <person name="Kim Y."/>
            <person name="Won Y.J."/>
        </authorList>
    </citation>
    <scope>NUCLEOTIDE SEQUENCE [LARGE SCALE GENOMIC DNA]</scope>
    <source>
        <strain evidence="1">Wonlab-2016</strain>
    </source>
</reference>
<gene>
    <name evidence="1" type="ORF">BaRGS_00019264</name>
</gene>
<dbReference type="EMBL" id="JACVVK020000137">
    <property type="protein sequence ID" value="KAK7489465.1"/>
    <property type="molecule type" value="Genomic_DNA"/>
</dbReference>
<evidence type="ECO:0000313" key="2">
    <source>
        <dbReference type="Proteomes" id="UP001519460"/>
    </source>
</evidence>
<name>A0ABD0KQC1_9CAEN</name>
<evidence type="ECO:0000313" key="1">
    <source>
        <dbReference type="EMBL" id="KAK7489465.1"/>
    </source>
</evidence>
<feature type="non-terminal residue" evidence="1">
    <location>
        <position position="1"/>
    </location>
</feature>
<sequence length="98" mass="10663">KRDAEDAKRKSFAASGCVFVIIRAVLGSSGNVANHYRAFKLFYAETASLQGDISVHGPMAFCSNRTVTAQPQVHMTAVIVTASLSQTRSKEEEIETKE</sequence>
<accession>A0ABD0KQC1</accession>
<dbReference type="AlphaFoldDB" id="A0ABD0KQC1"/>